<dbReference type="Gene3D" id="3.30.70.100">
    <property type="match status" value="1"/>
</dbReference>
<keyword evidence="3" id="KW-0104">Cadmium</keyword>
<evidence type="ECO:0000256" key="7">
    <source>
        <dbReference type="ARBA" id="ARBA00024045"/>
    </source>
</evidence>
<keyword evidence="2" id="KW-0488">Methylation</keyword>
<evidence type="ECO:0000256" key="1">
    <source>
        <dbReference type="ARBA" id="ARBA00004170"/>
    </source>
</evidence>
<keyword evidence="6" id="KW-0449">Lipoprotein</keyword>
<dbReference type="PANTHER" id="PTHR22814">
    <property type="entry name" value="COPPER TRANSPORT PROTEIN ATOX1-RELATED"/>
    <property type="match status" value="1"/>
</dbReference>
<protein>
    <submittedName>
        <fullName evidence="9">Heavy metal-associated isoprenylated plant protein 20-like isoform X2</fullName>
    </submittedName>
</protein>
<dbReference type="PROSITE" id="PS50846">
    <property type="entry name" value="HMA_2"/>
    <property type="match status" value="1"/>
</dbReference>
<evidence type="ECO:0000256" key="4">
    <source>
        <dbReference type="ARBA" id="ARBA00022723"/>
    </source>
</evidence>
<keyword evidence="6" id="KW-0636">Prenylation</keyword>
<dbReference type="EMBL" id="JBEAFC010000006">
    <property type="protein sequence ID" value="KAL1553274.1"/>
    <property type="molecule type" value="Genomic_DNA"/>
</dbReference>
<dbReference type="InterPro" id="IPR036163">
    <property type="entry name" value="HMA_dom_sf"/>
</dbReference>
<keyword evidence="5" id="KW-0472">Membrane</keyword>
<reference evidence="9 10" key="1">
    <citation type="submission" date="2024-06" db="EMBL/GenBank/DDBJ databases">
        <title>A chromosome level genome sequence of Diviner's sage (Salvia divinorum).</title>
        <authorList>
            <person name="Ford S.A."/>
            <person name="Ro D.-K."/>
            <person name="Ness R.W."/>
            <person name="Phillips M.A."/>
        </authorList>
    </citation>
    <scope>NUCLEOTIDE SEQUENCE [LARGE SCALE GENOMIC DNA]</scope>
    <source>
        <strain evidence="9">SAF-2024a</strain>
        <tissue evidence="9">Leaf</tissue>
    </source>
</reference>
<dbReference type="GO" id="GO:0046872">
    <property type="term" value="F:metal ion binding"/>
    <property type="evidence" value="ECO:0007669"/>
    <property type="project" value="UniProtKB-KW"/>
</dbReference>
<keyword evidence="10" id="KW-1185">Reference proteome</keyword>
<dbReference type="GO" id="GO:0009626">
    <property type="term" value="P:plant-type hypersensitive response"/>
    <property type="evidence" value="ECO:0007669"/>
    <property type="project" value="UniProtKB-KW"/>
</dbReference>
<dbReference type="InterPro" id="IPR006121">
    <property type="entry name" value="HMA_dom"/>
</dbReference>
<evidence type="ECO:0000256" key="3">
    <source>
        <dbReference type="ARBA" id="ARBA00022539"/>
    </source>
</evidence>
<evidence type="ECO:0000313" key="9">
    <source>
        <dbReference type="EMBL" id="KAL1553274.1"/>
    </source>
</evidence>
<dbReference type="AlphaFoldDB" id="A0ABD1HAU5"/>
<evidence type="ECO:0000259" key="8">
    <source>
        <dbReference type="PROSITE" id="PS50846"/>
    </source>
</evidence>
<feature type="domain" description="HMA" evidence="8">
    <location>
        <begin position="23"/>
        <end position="86"/>
    </location>
</feature>
<evidence type="ECO:0000256" key="2">
    <source>
        <dbReference type="ARBA" id="ARBA00022481"/>
    </source>
</evidence>
<organism evidence="9 10">
    <name type="scientific">Salvia divinorum</name>
    <name type="common">Maria pastora</name>
    <name type="synonym">Diviner's sage</name>
    <dbReference type="NCBI Taxonomy" id="28513"/>
    <lineage>
        <taxon>Eukaryota</taxon>
        <taxon>Viridiplantae</taxon>
        <taxon>Streptophyta</taxon>
        <taxon>Embryophyta</taxon>
        <taxon>Tracheophyta</taxon>
        <taxon>Spermatophyta</taxon>
        <taxon>Magnoliopsida</taxon>
        <taxon>eudicotyledons</taxon>
        <taxon>Gunneridae</taxon>
        <taxon>Pentapetalae</taxon>
        <taxon>asterids</taxon>
        <taxon>lamiids</taxon>
        <taxon>Lamiales</taxon>
        <taxon>Lamiaceae</taxon>
        <taxon>Nepetoideae</taxon>
        <taxon>Mentheae</taxon>
        <taxon>Salviinae</taxon>
        <taxon>Salvia</taxon>
        <taxon>Salvia subgen. Calosphace</taxon>
    </lineage>
</organism>
<comment type="caution">
    <text evidence="9">The sequence shown here is derived from an EMBL/GenBank/DDBJ whole genome shotgun (WGS) entry which is preliminary data.</text>
</comment>
<dbReference type="Pfam" id="PF00403">
    <property type="entry name" value="HMA"/>
    <property type="match status" value="1"/>
</dbReference>
<evidence type="ECO:0000313" key="10">
    <source>
        <dbReference type="Proteomes" id="UP001567538"/>
    </source>
</evidence>
<dbReference type="GO" id="GO:0016020">
    <property type="term" value="C:membrane"/>
    <property type="evidence" value="ECO:0007669"/>
    <property type="project" value="UniProtKB-SubCell"/>
</dbReference>
<sequence length="147" mass="16554">MGALNYLLRLCTSTTTRNKRKSMQTVEIRVKMDCDGCERRVKNAIKNIKGVKSIDINRKLSRVTVNGYVDPNKVLKRVNNTGKKAEFWPFIPYNFVQNPHVAQVYDKKAPAGFVRNVQAAAAPVPNATEEAMTYLFSEDNPNACSIM</sequence>
<gene>
    <name evidence="9" type="ORF">AAHA92_13970</name>
</gene>
<keyword evidence="4" id="KW-0479">Metal-binding</keyword>
<dbReference type="Proteomes" id="UP001567538">
    <property type="component" value="Unassembled WGS sequence"/>
</dbReference>
<dbReference type="CDD" id="cd00371">
    <property type="entry name" value="HMA"/>
    <property type="match status" value="1"/>
</dbReference>
<dbReference type="PANTHER" id="PTHR22814:SF110">
    <property type="entry name" value="HEAVY METAL-ASSOCIATED ISOPRENYLATED PLANT PROTEIN 21"/>
    <property type="match status" value="1"/>
</dbReference>
<dbReference type="SUPFAM" id="SSF55008">
    <property type="entry name" value="HMA, heavy metal-associated domain"/>
    <property type="match status" value="1"/>
</dbReference>
<accession>A0ABD1HAU5</accession>
<name>A0ABD1HAU5_SALDI</name>
<evidence type="ECO:0000256" key="5">
    <source>
        <dbReference type="ARBA" id="ARBA00023136"/>
    </source>
</evidence>
<evidence type="ECO:0000256" key="6">
    <source>
        <dbReference type="ARBA" id="ARBA00023289"/>
    </source>
</evidence>
<comment type="subcellular location">
    <subcellularLocation>
        <location evidence="1">Membrane</location>
        <topology evidence="1">Peripheral membrane protein</topology>
    </subcellularLocation>
</comment>
<proteinExistence type="inferred from homology"/>
<dbReference type="FunFam" id="3.30.70.100:FF:000035">
    <property type="entry name" value="Heavy metal-associated isoprenylated plant protein 26"/>
    <property type="match status" value="1"/>
</dbReference>
<comment type="similarity">
    <text evidence="7">Belongs to the HIPP family.</text>
</comment>